<evidence type="ECO:0000313" key="3">
    <source>
        <dbReference type="Proteomes" id="UP000785679"/>
    </source>
</evidence>
<evidence type="ECO:0000256" key="1">
    <source>
        <dbReference type="SAM" id="Phobius"/>
    </source>
</evidence>
<accession>A0A8J8NB84</accession>
<feature type="transmembrane region" description="Helical" evidence="1">
    <location>
        <begin position="30"/>
        <end position="52"/>
    </location>
</feature>
<sequence>MCFNELVNLNQTLLSLAEQSALAIVNLQAIIHYFAVVALKIQCSSVIFVISITQIMQITQIKSCVLSNQLKNIHTIFHCLTTYCCFRMQKAG</sequence>
<reference evidence="2" key="1">
    <citation type="submission" date="2019-06" db="EMBL/GenBank/DDBJ databases">
        <authorList>
            <person name="Zheng W."/>
        </authorList>
    </citation>
    <scope>NUCLEOTIDE SEQUENCE</scope>
    <source>
        <strain evidence="2">QDHG01</strain>
    </source>
</reference>
<organism evidence="2 3">
    <name type="scientific">Halteria grandinella</name>
    <dbReference type="NCBI Taxonomy" id="5974"/>
    <lineage>
        <taxon>Eukaryota</taxon>
        <taxon>Sar</taxon>
        <taxon>Alveolata</taxon>
        <taxon>Ciliophora</taxon>
        <taxon>Intramacronucleata</taxon>
        <taxon>Spirotrichea</taxon>
        <taxon>Stichotrichia</taxon>
        <taxon>Sporadotrichida</taxon>
        <taxon>Halteriidae</taxon>
        <taxon>Halteria</taxon>
    </lineage>
</organism>
<protein>
    <submittedName>
        <fullName evidence="2">Uncharacterized protein</fullName>
    </submittedName>
</protein>
<keyword evidence="3" id="KW-1185">Reference proteome</keyword>
<name>A0A8J8NB84_HALGN</name>
<evidence type="ECO:0000313" key="2">
    <source>
        <dbReference type="EMBL" id="TNV71698.1"/>
    </source>
</evidence>
<dbReference type="AlphaFoldDB" id="A0A8J8NB84"/>
<keyword evidence="1" id="KW-0472">Membrane</keyword>
<comment type="caution">
    <text evidence="2">The sequence shown here is derived from an EMBL/GenBank/DDBJ whole genome shotgun (WGS) entry which is preliminary data.</text>
</comment>
<keyword evidence="1" id="KW-1133">Transmembrane helix</keyword>
<dbReference type="Proteomes" id="UP000785679">
    <property type="component" value="Unassembled WGS sequence"/>
</dbReference>
<proteinExistence type="predicted"/>
<gene>
    <name evidence="2" type="ORF">FGO68_gene9132</name>
</gene>
<keyword evidence="1" id="KW-0812">Transmembrane</keyword>
<dbReference type="EMBL" id="RRYP01029738">
    <property type="protein sequence ID" value="TNV71698.1"/>
    <property type="molecule type" value="Genomic_DNA"/>
</dbReference>